<evidence type="ECO:0000259" key="10">
    <source>
        <dbReference type="Pfam" id="PF02225"/>
    </source>
</evidence>
<evidence type="ECO:0000259" key="13">
    <source>
        <dbReference type="Pfam" id="PF17766"/>
    </source>
</evidence>
<dbReference type="InterPro" id="IPR000209">
    <property type="entry name" value="Peptidase_S8/S53_dom"/>
</dbReference>
<evidence type="ECO:0000256" key="2">
    <source>
        <dbReference type="ARBA" id="ARBA00022670"/>
    </source>
</evidence>
<dbReference type="InterPro" id="IPR037045">
    <property type="entry name" value="S8pro/Inhibitor_I9_sf"/>
</dbReference>
<dbReference type="PROSITE" id="PS00138">
    <property type="entry name" value="SUBTILASE_SER"/>
    <property type="match status" value="1"/>
</dbReference>
<dbReference type="Gene3D" id="2.60.120.380">
    <property type="match status" value="1"/>
</dbReference>
<dbReference type="SUPFAM" id="SSF52743">
    <property type="entry name" value="Subtilisin-like"/>
    <property type="match status" value="1"/>
</dbReference>
<evidence type="ECO:0000313" key="15">
    <source>
        <dbReference type="Proteomes" id="UP000297258"/>
    </source>
</evidence>
<feature type="domain" description="PA" evidence="10">
    <location>
        <begin position="455"/>
        <end position="521"/>
    </location>
</feature>
<dbReference type="InterPro" id="IPR034197">
    <property type="entry name" value="Peptidases_S8_3"/>
</dbReference>
<dbReference type="Gene3D" id="3.40.50.200">
    <property type="entry name" value="Peptidase S8/S53 domain"/>
    <property type="match status" value="1"/>
</dbReference>
<feature type="active site" description="Charge relay system" evidence="5 6">
    <location>
        <position position="167"/>
    </location>
</feature>
<evidence type="ECO:0000259" key="11">
    <source>
        <dbReference type="Pfam" id="PF04151"/>
    </source>
</evidence>
<organism evidence="14 15">
    <name type="scientific">Massilia horti</name>
    <dbReference type="NCBI Taxonomy" id="2562153"/>
    <lineage>
        <taxon>Bacteria</taxon>
        <taxon>Pseudomonadati</taxon>
        <taxon>Pseudomonadota</taxon>
        <taxon>Betaproteobacteria</taxon>
        <taxon>Burkholderiales</taxon>
        <taxon>Oxalobacteraceae</taxon>
        <taxon>Telluria group</taxon>
        <taxon>Massilia</taxon>
    </lineage>
</organism>
<dbReference type="PANTHER" id="PTHR10795">
    <property type="entry name" value="PROPROTEIN CONVERTASE SUBTILISIN/KEXIN"/>
    <property type="match status" value="1"/>
</dbReference>
<dbReference type="AlphaFoldDB" id="A0A4Y9T3A3"/>
<dbReference type="Pfam" id="PF17766">
    <property type="entry name" value="fn3_6"/>
    <property type="match status" value="1"/>
</dbReference>
<evidence type="ECO:0000259" key="9">
    <source>
        <dbReference type="Pfam" id="PF00082"/>
    </source>
</evidence>
<proteinExistence type="inferred from homology"/>
<evidence type="ECO:0000256" key="5">
    <source>
        <dbReference type="PIRSR" id="PIRSR615500-1"/>
    </source>
</evidence>
<dbReference type="InterPro" id="IPR045051">
    <property type="entry name" value="SBT"/>
</dbReference>
<accession>A0A4Y9T3A3</accession>
<dbReference type="Gene3D" id="3.50.30.30">
    <property type="match status" value="1"/>
</dbReference>
<dbReference type="Pfam" id="PF05922">
    <property type="entry name" value="Inhibitor_I9"/>
    <property type="match status" value="1"/>
</dbReference>
<gene>
    <name evidence="14" type="ORF">E4O92_04335</name>
</gene>
<dbReference type="InterPro" id="IPR036852">
    <property type="entry name" value="Peptidase_S8/S53_dom_sf"/>
</dbReference>
<evidence type="ECO:0000256" key="1">
    <source>
        <dbReference type="ARBA" id="ARBA00011073"/>
    </source>
</evidence>
<dbReference type="Gene3D" id="3.30.70.80">
    <property type="entry name" value="Peptidase S8 propeptide/proteinase inhibitor I9"/>
    <property type="match status" value="1"/>
</dbReference>
<feature type="active site" description="Charge relay system" evidence="5 6">
    <location>
        <position position="610"/>
    </location>
</feature>
<dbReference type="Pfam" id="PF02225">
    <property type="entry name" value="PA"/>
    <property type="match status" value="1"/>
</dbReference>
<feature type="active site" description="Charge relay system" evidence="5 6">
    <location>
        <position position="261"/>
    </location>
</feature>
<keyword evidence="2 6" id="KW-0645">Protease</keyword>
<dbReference type="Gene3D" id="2.60.40.2310">
    <property type="match status" value="1"/>
</dbReference>
<keyword evidence="3 6" id="KW-0378">Hydrolase</keyword>
<feature type="domain" description="Subtilisin-like protease fibronectin type-III" evidence="13">
    <location>
        <begin position="709"/>
        <end position="802"/>
    </location>
</feature>
<feature type="chain" id="PRO_5021337843" evidence="8">
    <location>
        <begin position="24"/>
        <end position="1047"/>
    </location>
</feature>
<evidence type="ECO:0000313" key="14">
    <source>
        <dbReference type="EMBL" id="TFW34277.1"/>
    </source>
</evidence>
<sequence>MKMRPLSAAVLLLLSSLTLGAHADDVRRPYIVQLADKPIASYDGQISGMPATQPEPGSRLDLQSAEVQLYGDYLDQKQAAVRATVSEAPVLYNYSVVLNGFAALLTDDEVRALMARSDVSSIVPDTPRQLVTISTPTFLGLDKANGLWNKLGGKDKAGENIIIGVVDGGVWPENPAYADRVDSDGKPTFDTSGTLAYDAPPAAWKGSCQTGEGFTVAHCNNKLIGAQYFDTTYLSVGKTTNWTEFRSPRDSIGGNVGHGGHGTHTSSTAGGNSGPTAVVGGVAVGSASGIAPRARVAMYKVCWTYDDPTATDGTGSKNSCYVGDSVAAIEKAVVDGVNVINFSISGGTSITDPVEQAFLHASNAGVFVSASAGNDGPSNAVAHISPWEATVAASTHNREMQADVNLANGNKYTGASMNTAPLPDAPLIRAEDAGLPGADPLALRLCYSKGYNGGVQVLDPAKVTGKIVTCDRGNNARVDKSLAVLEAGGVGMIQVDNGSGLVAEVHSVPTVHVTAANGAAIKAYAQTAGAMASMTKFVIGTSSVNAPTIASFSSRGPNRYDANLLKPDLAAPGVDIIAGVSPELTAAQRSNVINGTLTPPAAWASYQGTSMAAPHVAGLAALLRQQNPTWTPAMIKSALMTTGTDTFADTQTGDLRGILPFGQGAGHVNPNGASDPGLVYNAVQTDYKRYMCGQGVTTECQNGTMPSYDLNMPSITVGNVLGTVTVNRSVTNVGATSATYTAAITVPGFTASVSPSSLTIAPGATKAFTVTLTRTTAPDNAWQYGKLTWSDGTHTVRSPVTVRSGKPVIAPAMVKSDRATASKAISVSTGFTGAMGSKYGGLKEIARDAFTVNQAPTGSVDTTALVQTACRNAISGVRVIPVTVPANALLAQFELFDRDTAGGGGHDLDLALLNPSNNLVAYSGNAGSNETIALASPAAGNYKVCVIGYSSANHVSTDFTLSSAVVTSTDRSGNFKVMVPAKVYAGSTASVSASWSMLPAGKRYAGAMQLLDASGNAASTTIFQVETNNPVPLGEPVEREAAKDTGI</sequence>
<dbReference type="Pfam" id="PF04151">
    <property type="entry name" value="PPC"/>
    <property type="match status" value="1"/>
</dbReference>
<dbReference type="InterPro" id="IPR003137">
    <property type="entry name" value="PA_domain"/>
</dbReference>
<evidence type="ECO:0000256" key="4">
    <source>
        <dbReference type="ARBA" id="ARBA00022825"/>
    </source>
</evidence>
<reference evidence="14 15" key="1">
    <citation type="submission" date="2019-03" db="EMBL/GenBank/DDBJ databases">
        <title>Draft genome of Massilia hortus sp. nov., a novel bacterial species of the Oxalobacteraceae family.</title>
        <authorList>
            <person name="Peta V."/>
            <person name="Raths R."/>
            <person name="Bucking H."/>
        </authorList>
    </citation>
    <scope>NUCLEOTIDE SEQUENCE [LARGE SCALE GENOMIC DNA]</scope>
    <source>
        <strain evidence="14 15">ONC3</strain>
    </source>
</reference>
<feature type="domain" description="Peptidase C-terminal archaeal/bacterial" evidence="11">
    <location>
        <begin position="882"/>
        <end position="946"/>
    </location>
</feature>
<dbReference type="InterPro" id="IPR041469">
    <property type="entry name" value="Subtilisin-like_FN3"/>
</dbReference>
<dbReference type="Pfam" id="PF00082">
    <property type="entry name" value="Peptidase_S8"/>
    <property type="match status" value="1"/>
</dbReference>
<feature type="domain" description="Peptidase S8/S53" evidence="9">
    <location>
        <begin position="158"/>
        <end position="648"/>
    </location>
</feature>
<dbReference type="PROSITE" id="PS51892">
    <property type="entry name" value="SUBTILASE"/>
    <property type="match status" value="1"/>
</dbReference>
<dbReference type="InterPro" id="IPR010259">
    <property type="entry name" value="S8pro/Inhibitor_I9"/>
</dbReference>
<dbReference type="GO" id="GO:0004252">
    <property type="term" value="F:serine-type endopeptidase activity"/>
    <property type="evidence" value="ECO:0007669"/>
    <property type="project" value="UniProtKB-UniRule"/>
</dbReference>
<keyword evidence="15" id="KW-1185">Reference proteome</keyword>
<feature type="signal peptide" evidence="8">
    <location>
        <begin position="1"/>
        <end position="23"/>
    </location>
</feature>
<dbReference type="CDD" id="cd02120">
    <property type="entry name" value="PA_subtilisin_like"/>
    <property type="match status" value="1"/>
</dbReference>
<dbReference type="InterPro" id="IPR007280">
    <property type="entry name" value="Peptidase_C_arc/bac"/>
</dbReference>
<keyword evidence="4 6" id="KW-0720">Serine protease</keyword>
<dbReference type="InterPro" id="IPR023828">
    <property type="entry name" value="Peptidase_S8_Ser-AS"/>
</dbReference>
<comment type="similarity">
    <text evidence="1 6">Belongs to the peptidase S8 family.</text>
</comment>
<evidence type="ECO:0000259" key="12">
    <source>
        <dbReference type="Pfam" id="PF05922"/>
    </source>
</evidence>
<dbReference type="InterPro" id="IPR015500">
    <property type="entry name" value="Peptidase_S8_subtilisin-rel"/>
</dbReference>
<evidence type="ECO:0000256" key="3">
    <source>
        <dbReference type="ARBA" id="ARBA00022801"/>
    </source>
</evidence>
<dbReference type="PRINTS" id="PR00723">
    <property type="entry name" value="SUBTILISIN"/>
</dbReference>
<dbReference type="GO" id="GO:0006508">
    <property type="term" value="P:proteolysis"/>
    <property type="evidence" value="ECO:0007669"/>
    <property type="project" value="UniProtKB-KW"/>
</dbReference>
<dbReference type="OrthoDB" id="614750at2"/>
<dbReference type="CDD" id="cd04852">
    <property type="entry name" value="Peptidases_S8_3"/>
    <property type="match status" value="1"/>
</dbReference>
<evidence type="ECO:0000256" key="8">
    <source>
        <dbReference type="SAM" id="SignalP"/>
    </source>
</evidence>
<dbReference type="RefSeq" id="WP_135188524.1">
    <property type="nucleotide sequence ID" value="NZ_SPUM01000028.1"/>
</dbReference>
<name>A0A4Y9T3A3_9BURK</name>
<comment type="caution">
    <text evidence="14">The sequence shown here is derived from an EMBL/GenBank/DDBJ whole genome shotgun (WGS) entry which is preliminary data.</text>
</comment>
<protein>
    <submittedName>
        <fullName evidence="14">Peptidase S8 and S53 subtilisin kexin sedolisin</fullName>
    </submittedName>
</protein>
<feature type="domain" description="Inhibitor I9" evidence="12">
    <location>
        <begin position="30"/>
        <end position="130"/>
    </location>
</feature>
<dbReference type="EMBL" id="SPUM01000028">
    <property type="protein sequence ID" value="TFW34277.1"/>
    <property type="molecule type" value="Genomic_DNA"/>
</dbReference>
<evidence type="ECO:0000256" key="7">
    <source>
        <dbReference type="SAM" id="MobiDB-lite"/>
    </source>
</evidence>
<dbReference type="Proteomes" id="UP000297258">
    <property type="component" value="Unassembled WGS sequence"/>
</dbReference>
<keyword evidence="8" id="KW-0732">Signal</keyword>
<feature type="region of interest" description="Disordered" evidence="7">
    <location>
        <begin position="251"/>
        <end position="272"/>
    </location>
</feature>
<evidence type="ECO:0000256" key="6">
    <source>
        <dbReference type="PROSITE-ProRule" id="PRU01240"/>
    </source>
</evidence>